<evidence type="ECO:0000256" key="1">
    <source>
        <dbReference type="SAM" id="MobiDB-lite"/>
    </source>
</evidence>
<feature type="transmembrane region" description="Helical" evidence="2">
    <location>
        <begin position="21"/>
        <end position="40"/>
    </location>
</feature>
<dbReference type="PATRIC" id="fig|1423733.4.peg.2742"/>
<comment type="caution">
    <text evidence="3">The sequence shown here is derived from an EMBL/GenBank/DDBJ whole genome shotgun (WGS) entry which is preliminary data.</text>
</comment>
<organism evidence="3 4">
    <name type="scientific">Secundilactobacillus collinoides DSM 20515 = JCM 1123</name>
    <dbReference type="NCBI Taxonomy" id="1423733"/>
    <lineage>
        <taxon>Bacteria</taxon>
        <taxon>Bacillati</taxon>
        <taxon>Bacillota</taxon>
        <taxon>Bacilli</taxon>
        <taxon>Lactobacillales</taxon>
        <taxon>Lactobacillaceae</taxon>
        <taxon>Secundilactobacillus</taxon>
    </lineage>
</organism>
<feature type="transmembrane region" description="Helical" evidence="2">
    <location>
        <begin position="52"/>
        <end position="69"/>
    </location>
</feature>
<evidence type="ECO:0000256" key="2">
    <source>
        <dbReference type="SAM" id="Phobius"/>
    </source>
</evidence>
<name>A0A0R2BGA7_SECCO</name>
<feature type="compositionally biased region" description="Basic and acidic residues" evidence="1">
    <location>
        <begin position="86"/>
        <end position="104"/>
    </location>
</feature>
<feature type="compositionally biased region" description="Polar residues" evidence="1">
    <location>
        <begin position="105"/>
        <end position="116"/>
    </location>
</feature>
<keyword evidence="2" id="KW-1133">Transmembrane helix</keyword>
<dbReference type="AlphaFoldDB" id="A0A0R2BGA7"/>
<proteinExistence type="predicted"/>
<keyword evidence="2" id="KW-0472">Membrane</keyword>
<gene>
    <name evidence="3" type="ORF">FC82_GL002625</name>
</gene>
<evidence type="ECO:0000313" key="3">
    <source>
        <dbReference type="EMBL" id="KRM75094.1"/>
    </source>
</evidence>
<dbReference type="EMBL" id="AYYR01000059">
    <property type="protein sequence ID" value="KRM75094.1"/>
    <property type="molecule type" value="Genomic_DNA"/>
</dbReference>
<dbReference type="RefSeq" id="WP_056996976.1">
    <property type="nucleotide sequence ID" value="NZ_AYYR01000059.1"/>
</dbReference>
<dbReference type="STRING" id="33960.TY91_09430"/>
<feature type="region of interest" description="Disordered" evidence="1">
    <location>
        <begin position="86"/>
        <end position="116"/>
    </location>
</feature>
<dbReference type="Proteomes" id="UP000051845">
    <property type="component" value="Unassembled WGS sequence"/>
</dbReference>
<sequence length="116" mass="13593">MDQIWKWWAKLPKWIRDTIQVVMAMTILLIIYDLAVPPMTHKPYSMSTLISFPFQVILGFIVVAVYNYFKARSQAKEKAAKERAAEVEQLKKEQQTKQHSENLKRNQANGAKQQDR</sequence>
<accession>A0A0R2BGA7</accession>
<reference evidence="3 4" key="1">
    <citation type="journal article" date="2015" name="Genome Announc.">
        <title>Expanding the biotechnology potential of lactobacilli through comparative genomics of 213 strains and associated genera.</title>
        <authorList>
            <person name="Sun Z."/>
            <person name="Harris H.M."/>
            <person name="McCann A."/>
            <person name="Guo C."/>
            <person name="Argimon S."/>
            <person name="Zhang W."/>
            <person name="Yang X."/>
            <person name="Jeffery I.B."/>
            <person name="Cooney J.C."/>
            <person name="Kagawa T.F."/>
            <person name="Liu W."/>
            <person name="Song Y."/>
            <person name="Salvetti E."/>
            <person name="Wrobel A."/>
            <person name="Rasinkangas P."/>
            <person name="Parkhill J."/>
            <person name="Rea M.C."/>
            <person name="O'Sullivan O."/>
            <person name="Ritari J."/>
            <person name="Douillard F.P."/>
            <person name="Paul Ross R."/>
            <person name="Yang R."/>
            <person name="Briner A.E."/>
            <person name="Felis G.E."/>
            <person name="de Vos W.M."/>
            <person name="Barrangou R."/>
            <person name="Klaenhammer T.R."/>
            <person name="Caufield P.W."/>
            <person name="Cui Y."/>
            <person name="Zhang H."/>
            <person name="O'Toole P.W."/>
        </authorList>
    </citation>
    <scope>NUCLEOTIDE SEQUENCE [LARGE SCALE GENOMIC DNA]</scope>
    <source>
        <strain evidence="3 4">DSM 20515</strain>
    </source>
</reference>
<protein>
    <submittedName>
        <fullName evidence="3">Uncharacterized protein</fullName>
    </submittedName>
</protein>
<keyword evidence="2" id="KW-0812">Transmembrane</keyword>
<evidence type="ECO:0000313" key="4">
    <source>
        <dbReference type="Proteomes" id="UP000051845"/>
    </source>
</evidence>